<gene>
    <name evidence="2" type="ORF">QCA50_013428</name>
</gene>
<feature type="region of interest" description="Disordered" evidence="1">
    <location>
        <begin position="69"/>
        <end position="113"/>
    </location>
</feature>
<protein>
    <submittedName>
        <fullName evidence="2">Uncharacterized protein</fullName>
    </submittedName>
</protein>
<dbReference type="AlphaFoldDB" id="A0AAW0G3F9"/>
<evidence type="ECO:0000313" key="2">
    <source>
        <dbReference type="EMBL" id="KAK7683590.1"/>
    </source>
</evidence>
<dbReference type="Proteomes" id="UP001385951">
    <property type="component" value="Unassembled WGS sequence"/>
</dbReference>
<accession>A0AAW0G3F9</accession>
<evidence type="ECO:0000256" key="1">
    <source>
        <dbReference type="SAM" id="MobiDB-lite"/>
    </source>
</evidence>
<name>A0AAW0G3F9_9APHY</name>
<dbReference type="EMBL" id="JASBNA010000030">
    <property type="protein sequence ID" value="KAK7683590.1"/>
    <property type="molecule type" value="Genomic_DNA"/>
</dbReference>
<proteinExistence type="predicted"/>
<keyword evidence="3" id="KW-1185">Reference proteome</keyword>
<feature type="compositionally biased region" description="Polar residues" evidence="1">
    <location>
        <begin position="74"/>
        <end position="93"/>
    </location>
</feature>
<evidence type="ECO:0000313" key="3">
    <source>
        <dbReference type="Proteomes" id="UP001385951"/>
    </source>
</evidence>
<reference evidence="2 3" key="1">
    <citation type="submission" date="2022-09" db="EMBL/GenBank/DDBJ databases">
        <authorList>
            <person name="Palmer J.M."/>
        </authorList>
    </citation>
    <scope>NUCLEOTIDE SEQUENCE [LARGE SCALE GENOMIC DNA]</scope>
    <source>
        <strain evidence="2 3">DSM 7382</strain>
    </source>
</reference>
<sequence>MGDSGGAGADCLASCFGLCCICCTEGFENWCLFQRFGGRGDSTSTAGCCGKCCKGSFDNDDLADEIEARKQAQAAEQSQPTPKTNMQVPSSDLEQPADKPAPIRVDSEGDSRL</sequence>
<comment type="caution">
    <text evidence="2">The sequence shown here is derived from an EMBL/GenBank/DDBJ whole genome shotgun (WGS) entry which is preliminary data.</text>
</comment>
<organism evidence="2 3">
    <name type="scientific">Cerrena zonata</name>
    <dbReference type="NCBI Taxonomy" id="2478898"/>
    <lineage>
        <taxon>Eukaryota</taxon>
        <taxon>Fungi</taxon>
        <taxon>Dikarya</taxon>
        <taxon>Basidiomycota</taxon>
        <taxon>Agaricomycotina</taxon>
        <taxon>Agaricomycetes</taxon>
        <taxon>Polyporales</taxon>
        <taxon>Cerrenaceae</taxon>
        <taxon>Cerrena</taxon>
    </lineage>
</organism>